<gene>
    <name evidence="1" type="ORF">ACAOBT_LOCUS31306</name>
</gene>
<proteinExistence type="predicted"/>
<name>A0A9P0MA10_ACAOB</name>
<keyword evidence="2" id="KW-1185">Reference proteome</keyword>
<organism evidence="1 2">
    <name type="scientific">Acanthoscelides obtectus</name>
    <name type="common">Bean weevil</name>
    <name type="synonym">Bruchus obtectus</name>
    <dbReference type="NCBI Taxonomy" id="200917"/>
    <lineage>
        <taxon>Eukaryota</taxon>
        <taxon>Metazoa</taxon>
        <taxon>Ecdysozoa</taxon>
        <taxon>Arthropoda</taxon>
        <taxon>Hexapoda</taxon>
        <taxon>Insecta</taxon>
        <taxon>Pterygota</taxon>
        <taxon>Neoptera</taxon>
        <taxon>Endopterygota</taxon>
        <taxon>Coleoptera</taxon>
        <taxon>Polyphaga</taxon>
        <taxon>Cucujiformia</taxon>
        <taxon>Chrysomeloidea</taxon>
        <taxon>Chrysomelidae</taxon>
        <taxon>Bruchinae</taxon>
        <taxon>Bruchini</taxon>
        <taxon>Acanthoscelides</taxon>
    </lineage>
</organism>
<evidence type="ECO:0000313" key="2">
    <source>
        <dbReference type="Proteomes" id="UP001152888"/>
    </source>
</evidence>
<evidence type="ECO:0000313" key="1">
    <source>
        <dbReference type="EMBL" id="CAH2010093.1"/>
    </source>
</evidence>
<sequence length="73" mass="8645">MSVSTKYCICTNANQSDCNQTLNSTFFQYVSGLSCQKFHVIICKTHHRHTKMVCNEIHQKFFLLNFFRFAFQQ</sequence>
<dbReference type="EMBL" id="CAKOFQ010007941">
    <property type="protein sequence ID" value="CAH2010093.1"/>
    <property type="molecule type" value="Genomic_DNA"/>
</dbReference>
<accession>A0A9P0MA10</accession>
<protein>
    <submittedName>
        <fullName evidence="1">Uncharacterized protein</fullName>
    </submittedName>
</protein>
<dbReference type="Proteomes" id="UP001152888">
    <property type="component" value="Unassembled WGS sequence"/>
</dbReference>
<comment type="caution">
    <text evidence="1">The sequence shown here is derived from an EMBL/GenBank/DDBJ whole genome shotgun (WGS) entry which is preliminary data.</text>
</comment>
<dbReference type="AlphaFoldDB" id="A0A9P0MA10"/>
<dbReference type="PROSITE" id="PS51257">
    <property type="entry name" value="PROKAR_LIPOPROTEIN"/>
    <property type="match status" value="1"/>
</dbReference>
<reference evidence="1" key="1">
    <citation type="submission" date="2022-03" db="EMBL/GenBank/DDBJ databases">
        <authorList>
            <person name="Sayadi A."/>
        </authorList>
    </citation>
    <scope>NUCLEOTIDE SEQUENCE</scope>
</reference>